<dbReference type="EMBL" id="AVOT02020317">
    <property type="protein sequence ID" value="MBW0508422.1"/>
    <property type="molecule type" value="Genomic_DNA"/>
</dbReference>
<comment type="caution">
    <text evidence="1">The sequence shown here is derived from an EMBL/GenBank/DDBJ whole genome shotgun (WGS) entry which is preliminary data.</text>
</comment>
<dbReference type="Proteomes" id="UP000765509">
    <property type="component" value="Unassembled WGS sequence"/>
</dbReference>
<accession>A0A9Q3HLC0</accession>
<protein>
    <submittedName>
        <fullName evidence="1">Uncharacterized protein</fullName>
    </submittedName>
</protein>
<dbReference type="OrthoDB" id="10593327at2759"/>
<keyword evidence="2" id="KW-1185">Reference proteome</keyword>
<sequence>MKKTDIGFLVNNLELQKFDCEEIVKQQDKIANAIGNSNNMQLTPKTYKQAIACANRYKWLKAIDNKLSNMHRHKIFDILPLAQNIKPIVGGWVFALKPATDDKPACFKA</sequence>
<evidence type="ECO:0000313" key="1">
    <source>
        <dbReference type="EMBL" id="MBW0508422.1"/>
    </source>
</evidence>
<organism evidence="1 2">
    <name type="scientific">Austropuccinia psidii MF-1</name>
    <dbReference type="NCBI Taxonomy" id="1389203"/>
    <lineage>
        <taxon>Eukaryota</taxon>
        <taxon>Fungi</taxon>
        <taxon>Dikarya</taxon>
        <taxon>Basidiomycota</taxon>
        <taxon>Pucciniomycotina</taxon>
        <taxon>Pucciniomycetes</taxon>
        <taxon>Pucciniales</taxon>
        <taxon>Sphaerophragmiaceae</taxon>
        <taxon>Austropuccinia</taxon>
    </lineage>
</organism>
<name>A0A9Q3HLC0_9BASI</name>
<dbReference type="AlphaFoldDB" id="A0A9Q3HLC0"/>
<proteinExistence type="predicted"/>
<reference evidence="1" key="1">
    <citation type="submission" date="2021-03" db="EMBL/GenBank/DDBJ databases">
        <title>Draft genome sequence of rust myrtle Austropuccinia psidii MF-1, a brazilian biotype.</title>
        <authorList>
            <person name="Quecine M.C."/>
            <person name="Pachon D.M.R."/>
            <person name="Bonatelli M.L."/>
            <person name="Correr F.H."/>
            <person name="Franceschini L.M."/>
            <person name="Leite T.F."/>
            <person name="Margarido G.R.A."/>
            <person name="Almeida C.A."/>
            <person name="Ferrarezi J.A."/>
            <person name="Labate C.A."/>
        </authorList>
    </citation>
    <scope>NUCLEOTIDE SEQUENCE</scope>
    <source>
        <strain evidence="1">MF-1</strain>
    </source>
</reference>
<evidence type="ECO:0000313" key="2">
    <source>
        <dbReference type="Proteomes" id="UP000765509"/>
    </source>
</evidence>
<gene>
    <name evidence="1" type="ORF">O181_048137</name>
</gene>